<dbReference type="PANTHER" id="PTHR46470:SF3">
    <property type="entry name" value="N-ACYLNEURAMINATE-9-PHOSPHATASE"/>
    <property type="match status" value="1"/>
</dbReference>
<keyword evidence="3" id="KW-0718">Serine biosynthesis</keyword>
<dbReference type="NCBIfam" id="TIGR01509">
    <property type="entry name" value="HAD-SF-IA-v3"/>
    <property type="match status" value="1"/>
</dbReference>
<dbReference type="HAMAP" id="MF_02240">
    <property type="entry name" value="PSP"/>
    <property type="match status" value="1"/>
</dbReference>
<evidence type="ECO:0000256" key="3">
    <source>
        <dbReference type="HAMAP-Rule" id="MF_02240"/>
    </source>
</evidence>
<comment type="catalytic activity">
    <reaction evidence="3">
        <text>O-phospho-L-serine + H2O = L-serine + phosphate</text>
        <dbReference type="Rhea" id="RHEA:21208"/>
        <dbReference type="ChEBI" id="CHEBI:15377"/>
        <dbReference type="ChEBI" id="CHEBI:33384"/>
        <dbReference type="ChEBI" id="CHEBI:43474"/>
        <dbReference type="ChEBI" id="CHEBI:57524"/>
        <dbReference type="EC" id="3.1.3.3"/>
    </reaction>
</comment>
<gene>
    <name evidence="4" type="primary">ysaA</name>
    <name evidence="4" type="ORF">J34TS1_11060</name>
</gene>
<dbReference type="InterPro" id="IPR044266">
    <property type="entry name" value="PSP_YsaA"/>
</dbReference>
<dbReference type="Proteomes" id="UP000682811">
    <property type="component" value="Unassembled WGS sequence"/>
</dbReference>
<evidence type="ECO:0000256" key="2">
    <source>
        <dbReference type="ARBA" id="ARBA00022842"/>
    </source>
</evidence>
<reference evidence="4 5" key="1">
    <citation type="submission" date="2021-03" db="EMBL/GenBank/DDBJ databases">
        <title>Antimicrobial resistance genes in bacteria isolated from Japanese honey, and their potential for conferring macrolide and lincosamide resistance in the American foulbrood pathogen Paenibacillus larvae.</title>
        <authorList>
            <person name="Okamoto M."/>
            <person name="Kumagai M."/>
            <person name="Kanamori H."/>
            <person name="Takamatsu D."/>
        </authorList>
    </citation>
    <scope>NUCLEOTIDE SEQUENCE [LARGE SCALE GENOMIC DNA]</scope>
    <source>
        <strain evidence="4 5">J34TS1</strain>
    </source>
</reference>
<sequence length="264" mass="29759">MGITAVFFDLDDTLLWDERSVKEAFEATCQIAAAKTGIDAGELEEAVRREARVLYQTYDFYEFTTMIGISPFEGLWGKFNVGTQPEFLRMAELIPEYQKESWRRGLSHLGVEDEELAQLLARKFGAERRLRPHVYEETYQVLQELKGRYKLLLLTNGCPGLQQEKLDGVPELSPYFDEIVISGKFGKGKPDQSIFEHALSKFGIAPQDAVMVGDKLSTDIKGGLAAGLTTVWINRNGKPYHSNIQPDYEIKHLSELHGILAKLG</sequence>
<dbReference type="InterPro" id="IPR051400">
    <property type="entry name" value="HAD-like_hydrolase"/>
</dbReference>
<dbReference type="SUPFAM" id="SSF56784">
    <property type="entry name" value="HAD-like"/>
    <property type="match status" value="1"/>
</dbReference>
<comment type="cofactor">
    <cofactor evidence="3">
        <name>Mg(2+)</name>
        <dbReference type="ChEBI" id="CHEBI:18420"/>
    </cofactor>
    <cofactor evidence="3">
        <name>Co(2+)</name>
        <dbReference type="ChEBI" id="CHEBI:48828"/>
    </cofactor>
</comment>
<dbReference type="InterPro" id="IPR006439">
    <property type="entry name" value="HAD-SF_hydro_IA"/>
</dbReference>
<dbReference type="GO" id="GO:0036424">
    <property type="term" value="F:L-phosphoserine phosphatase activity"/>
    <property type="evidence" value="ECO:0007669"/>
    <property type="project" value="UniProtKB-UniRule"/>
</dbReference>
<evidence type="ECO:0000256" key="1">
    <source>
        <dbReference type="ARBA" id="ARBA00022801"/>
    </source>
</evidence>
<dbReference type="AlphaFoldDB" id="A0A919Y7G1"/>
<dbReference type="PANTHER" id="PTHR46470">
    <property type="entry name" value="N-ACYLNEURAMINATE-9-PHOSPHATASE"/>
    <property type="match status" value="1"/>
</dbReference>
<name>A0A919Y7G1_9BACL</name>
<dbReference type="CDD" id="cd04305">
    <property type="entry name" value="HAD_Neu5Ac-Pase_like"/>
    <property type="match status" value="1"/>
</dbReference>
<comment type="caution">
    <text evidence="4">The sequence shown here is derived from an EMBL/GenBank/DDBJ whole genome shotgun (WGS) entry which is preliminary data.</text>
</comment>
<evidence type="ECO:0000313" key="5">
    <source>
        <dbReference type="Proteomes" id="UP000682811"/>
    </source>
</evidence>
<dbReference type="RefSeq" id="WP_212977376.1">
    <property type="nucleotide sequence ID" value="NZ_AP025343.1"/>
</dbReference>
<keyword evidence="1 3" id="KW-0378">Hydrolase</keyword>
<dbReference type="Pfam" id="PF00702">
    <property type="entry name" value="Hydrolase"/>
    <property type="match status" value="1"/>
</dbReference>
<dbReference type="Gene3D" id="3.40.50.1000">
    <property type="entry name" value="HAD superfamily/HAD-like"/>
    <property type="match status" value="1"/>
</dbReference>
<dbReference type="SFLD" id="SFLDG01135">
    <property type="entry name" value="C1.5.6:_HAD__Beta-PGM__Phospha"/>
    <property type="match status" value="1"/>
</dbReference>
<dbReference type="SFLD" id="SFLDG01129">
    <property type="entry name" value="C1.5:_HAD__Beta-PGM__Phosphata"/>
    <property type="match status" value="1"/>
</dbReference>
<dbReference type="SFLD" id="SFLDS00003">
    <property type="entry name" value="Haloacid_Dehalogenase"/>
    <property type="match status" value="1"/>
</dbReference>
<protein>
    <recommendedName>
        <fullName evidence="3">Phosphoserine phosphatase</fullName>
        <shortName evidence="3">PSP</shortName>
        <ecNumber evidence="3">3.1.3.3</ecNumber>
    </recommendedName>
</protein>
<keyword evidence="5" id="KW-1185">Reference proteome</keyword>
<comment type="pathway">
    <text evidence="3">Amino-acid biosynthesis; L-serine biosynthesis; L-serine from 3-phospho-D-glycerate: step 3/3.</text>
</comment>
<comment type="catalytic activity">
    <reaction evidence="3">
        <text>O-phospho-D-serine + H2O = D-serine + phosphate</text>
        <dbReference type="Rhea" id="RHEA:24873"/>
        <dbReference type="ChEBI" id="CHEBI:15377"/>
        <dbReference type="ChEBI" id="CHEBI:35247"/>
        <dbReference type="ChEBI" id="CHEBI:43474"/>
        <dbReference type="ChEBI" id="CHEBI:58680"/>
        <dbReference type="EC" id="3.1.3.3"/>
    </reaction>
</comment>
<dbReference type="EMBL" id="BORT01000003">
    <property type="protein sequence ID" value="GIO46341.1"/>
    <property type="molecule type" value="Genomic_DNA"/>
</dbReference>
<dbReference type="GO" id="GO:0006564">
    <property type="term" value="P:L-serine biosynthetic process"/>
    <property type="evidence" value="ECO:0007669"/>
    <property type="project" value="UniProtKB-UniRule"/>
</dbReference>
<keyword evidence="2 3" id="KW-0460">Magnesium</keyword>
<evidence type="ECO:0000313" key="4">
    <source>
        <dbReference type="EMBL" id="GIO46341.1"/>
    </source>
</evidence>
<proteinExistence type="inferred from homology"/>
<dbReference type="EC" id="3.1.3.3" evidence="3"/>
<dbReference type="InterPro" id="IPR036412">
    <property type="entry name" value="HAD-like_sf"/>
</dbReference>
<dbReference type="NCBIfam" id="TIGR01549">
    <property type="entry name" value="HAD-SF-IA-v1"/>
    <property type="match status" value="1"/>
</dbReference>
<keyword evidence="3" id="KW-0170">Cobalt</keyword>
<accession>A0A919Y7G1</accession>
<comment type="similarity">
    <text evidence="3">Belongs to the HAD-like hydrolase superfamily.</text>
</comment>
<organism evidence="4 5">
    <name type="scientific">Paenibacillus azoreducens</name>
    <dbReference type="NCBI Taxonomy" id="116718"/>
    <lineage>
        <taxon>Bacteria</taxon>
        <taxon>Bacillati</taxon>
        <taxon>Bacillota</taxon>
        <taxon>Bacilli</taxon>
        <taxon>Bacillales</taxon>
        <taxon>Paenibacillaceae</taxon>
        <taxon>Paenibacillus</taxon>
    </lineage>
</organism>
<dbReference type="Gene3D" id="1.20.120.710">
    <property type="entry name" value="Haloacid dehalogenase hydrolase-like domain"/>
    <property type="match status" value="1"/>
</dbReference>
<dbReference type="InterPro" id="IPR023214">
    <property type="entry name" value="HAD_sf"/>
</dbReference>
<comment type="function">
    <text evidence="3">Catalyzes the last step of the phosphorylated serine biosynthetic pathway, i.e. dephosphorylation of O-phospho-L-serine to form L-serine.</text>
</comment>
<keyword evidence="3" id="KW-0028">Amino-acid biosynthesis</keyword>